<comment type="caution">
    <text evidence="2">The sequence shown here is derived from an EMBL/GenBank/DDBJ whole genome shotgun (WGS) entry which is preliminary data.</text>
</comment>
<organism evidence="2 3">
    <name type="scientific">Hamadaea flava</name>
    <dbReference type="NCBI Taxonomy" id="1742688"/>
    <lineage>
        <taxon>Bacteria</taxon>
        <taxon>Bacillati</taxon>
        <taxon>Actinomycetota</taxon>
        <taxon>Actinomycetes</taxon>
        <taxon>Micromonosporales</taxon>
        <taxon>Micromonosporaceae</taxon>
        <taxon>Hamadaea</taxon>
    </lineage>
</organism>
<dbReference type="PANTHER" id="PTHR35333:SF3">
    <property type="entry name" value="BETA-LACTAMASE-TYPE TRANSPEPTIDASE FOLD CONTAINING PROTEIN"/>
    <property type="match status" value="1"/>
</dbReference>
<name>A0ABV8LUU1_9ACTN</name>
<evidence type="ECO:0000259" key="1">
    <source>
        <dbReference type="Pfam" id="PF13354"/>
    </source>
</evidence>
<dbReference type="Pfam" id="PF13354">
    <property type="entry name" value="Beta-lactamase2"/>
    <property type="match status" value="1"/>
</dbReference>
<dbReference type="PANTHER" id="PTHR35333">
    <property type="entry name" value="BETA-LACTAMASE"/>
    <property type="match status" value="1"/>
</dbReference>
<accession>A0ABV8LUU1</accession>
<evidence type="ECO:0000313" key="3">
    <source>
        <dbReference type="Proteomes" id="UP001595816"/>
    </source>
</evidence>
<proteinExistence type="predicted"/>
<dbReference type="Proteomes" id="UP001595816">
    <property type="component" value="Unassembled WGS sequence"/>
</dbReference>
<dbReference type="RefSeq" id="WP_253761695.1">
    <property type="nucleotide sequence ID" value="NZ_JAMZDZ010000001.1"/>
</dbReference>
<dbReference type="InterPro" id="IPR000871">
    <property type="entry name" value="Beta-lactam_class-A"/>
</dbReference>
<dbReference type="GO" id="GO:0016787">
    <property type="term" value="F:hydrolase activity"/>
    <property type="evidence" value="ECO:0007669"/>
    <property type="project" value="UniProtKB-KW"/>
</dbReference>
<gene>
    <name evidence="2" type="ORF">ACFOZ4_26195</name>
</gene>
<dbReference type="InterPro" id="IPR045155">
    <property type="entry name" value="Beta-lactam_cat"/>
</dbReference>
<reference evidence="3" key="1">
    <citation type="journal article" date="2019" name="Int. J. Syst. Evol. Microbiol.">
        <title>The Global Catalogue of Microorganisms (GCM) 10K type strain sequencing project: providing services to taxonomists for standard genome sequencing and annotation.</title>
        <authorList>
            <consortium name="The Broad Institute Genomics Platform"/>
            <consortium name="The Broad Institute Genome Sequencing Center for Infectious Disease"/>
            <person name="Wu L."/>
            <person name="Ma J."/>
        </authorList>
    </citation>
    <scope>NUCLEOTIDE SEQUENCE [LARGE SCALE GENOMIC DNA]</scope>
    <source>
        <strain evidence="3">CGMCC 4.7289</strain>
    </source>
</reference>
<sequence>MTPELDALTPELDSLVADGNGTISIWAGPVGGPPAYARDADATHYAASTMKAAVLVALYRLAEAGELSLDDEIEIRNEFPSVWPGAGDFSIDVTDDNDDEVTDRLGQRTTLGWLAERMIVRSSNLATNLVISRVGVAPVAEVWRSVGARHSVTGRGIEDAAARAEGVTNLVTAADLAALFSAIADGSAASADSCTAMLRTLQAQEYREDLPAGLPPGTPVAAKNGWVTGVRHGAGVVLPAGEPPFTLVVCTTTLLGETEGAALVARIAAAAWRDRKAFT</sequence>
<evidence type="ECO:0000313" key="2">
    <source>
        <dbReference type="EMBL" id="MFC4134118.1"/>
    </source>
</evidence>
<protein>
    <submittedName>
        <fullName evidence="2">Serine hydrolase</fullName>
    </submittedName>
</protein>
<dbReference type="Gene3D" id="3.40.710.10">
    <property type="entry name" value="DD-peptidase/beta-lactamase superfamily"/>
    <property type="match status" value="1"/>
</dbReference>
<feature type="domain" description="Beta-lactamase class A catalytic" evidence="1">
    <location>
        <begin position="39"/>
        <end position="251"/>
    </location>
</feature>
<dbReference type="InterPro" id="IPR012338">
    <property type="entry name" value="Beta-lactam/transpept-like"/>
</dbReference>
<keyword evidence="3" id="KW-1185">Reference proteome</keyword>
<dbReference type="EMBL" id="JBHSAY010000015">
    <property type="protein sequence ID" value="MFC4134118.1"/>
    <property type="molecule type" value="Genomic_DNA"/>
</dbReference>
<dbReference type="SUPFAM" id="SSF56601">
    <property type="entry name" value="beta-lactamase/transpeptidase-like"/>
    <property type="match status" value="1"/>
</dbReference>
<keyword evidence="2" id="KW-0378">Hydrolase</keyword>